<dbReference type="PANTHER" id="PTHR39428:SF1">
    <property type="entry name" value="F420H(2)-DEPENDENT QUINONE REDUCTASE RV1261C"/>
    <property type="match status" value="1"/>
</dbReference>
<dbReference type="PANTHER" id="PTHR39428">
    <property type="entry name" value="F420H(2)-DEPENDENT QUINONE REDUCTASE RV1261C"/>
    <property type="match status" value="1"/>
</dbReference>
<accession>A0A5Q0H1T2</accession>
<dbReference type="Gene3D" id="2.30.110.10">
    <property type="entry name" value="Electron Transport, Fmn-binding Protein, Chain A"/>
    <property type="match status" value="1"/>
</dbReference>
<organism evidence="3 4">
    <name type="scientific">Saccharothrix syringae</name>
    <name type="common">Nocardiopsis syringae</name>
    <dbReference type="NCBI Taxonomy" id="103733"/>
    <lineage>
        <taxon>Bacteria</taxon>
        <taxon>Bacillati</taxon>
        <taxon>Actinomycetota</taxon>
        <taxon>Actinomycetes</taxon>
        <taxon>Pseudonocardiales</taxon>
        <taxon>Pseudonocardiaceae</taxon>
        <taxon>Saccharothrix</taxon>
    </lineage>
</organism>
<name>A0A5Q0H1T2_SACSY</name>
<evidence type="ECO:0000313" key="4">
    <source>
        <dbReference type="Proteomes" id="UP000325787"/>
    </source>
</evidence>
<dbReference type="Pfam" id="PF04075">
    <property type="entry name" value="F420H2_quin_red"/>
    <property type="match status" value="1"/>
</dbReference>
<gene>
    <name evidence="3" type="ORF">EKG83_22420</name>
</gene>
<dbReference type="GO" id="GO:0005886">
    <property type="term" value="C:plasma membrane"/>
    <property type="evidence" value="ECO:0007669"/>
    <property type="project" value="TreeGrafter"/>
</dbReference>
<evidence type="ECO:0000256" key="1">
    <source>
        <dbReference type="ARBA" id="ARBA00008710"/>
    </source>
</evidence>
<evidence type="ECO:0000313" key="3">
    <source>
        <dbReference type="EMBL" id="QFZ19814.1"/>
    </source>
</evidence>
<protein>
    <submittedName>
        <fullName evidence="3">Nitroreductase family deazaflavin-dependent oxidoreductase</fullName>
    </submittedName>
</protein>
<dbReference type="InterPro" id="IPR004378">
    <property type="entry name" value="F420H2_quin_Rdtase"/>
</dbReference>
<sequence>MSEERRVQNQQVIDEFRANAGVVGGAFEGMTLLLLHHTGARSGEAHVSPLACVPDGDRWLVAAANGGRPHHPAWYFNLLADPSVVIEFGTDTHQVTARVAEGGERDEPAGLIRTAYPFFADFERATTRQIPVLVLERR</sequence>
<dbReference type="AlphaFoldDB" id="A0A5Q0H1T2"/>
<dbReference type="EMBL" id="CP034550">
    <property type="protein sequence ID" value="QFZ19814.1"/>
    <property type="molecule type" value="Genomic_DNA"/>
</dbReference>
<dbReference type="GO" id="GO:0016491">
    <property type="term" value="F:oxidoreductase activity"/>
    <property type="evidence" value="ECO:0007669"/>
    <property type="project" value="InterPro"/>
</dbReference>
<dbReference type="InterPro" id="IPR012349">
    <property type="entry name" value="Split_barrel_FMN-bd"/>
</dbReference>
<comment type="catalytic activity">
    <reaction evidence="2">
        <text>oxidized coenzyme F420-(gamma-L-Glu)(n) + a quinol + H(+) = reduced coenzyme F420-(gamma-L-Glu)(n) + a quinone</text>
        <dbReference type="Rhea" id="RHEA:39663"/>
        <dbReference type="Rhea" id="RHEA-COMP:12939"/>
        <dbReference type="Rhea" id="RHEA-COMP:14378"/>
        <dbReference type="ChEBI" id="CHEBI:15378"/>
        <dbReference type="ChEBI" id="CHEBI:24646"/>
        <dbReference type="ChEBI" id="CHEBI:132124"/>
        <dbReference type="ChEBI" id="CHEBI:133980"/>
        <dbReference type="ChEBI" id="CHEBI:139511"/>
    </reaction>
</comment>
<dbReference type="NCBIfam" id="TIGR00026">
    <property type="entry name" value="hi_GC_TIGR00026"/>
    <property type="match status" value="1"/>
</dbReference>
<dbReference type="Proteomes" id="UP000325787">
    <property type="component" value="Chromosome"/>
</dbReference>
<dbReference type="RefSeq" id="WP_033429524.1">
    <property type="nucleotide sequence ID" value="NZ_CP034550.1"/>
</dbReference>
<dbReference type="GO" id="GO:0070967">
    <property type="term" value="F:coenzyme F420 binding"/>
    <property type="evidence" value="ECO:0007669"/>
    <property type="project" value="TreeGrafter"/>
</dbReference>
<evidence type="ECO:0000256" key="2">
    <source>
        <dbReference type="ARBA" id="ARBA00049106"/>
    </source>
</evidence>
<proteinExistence type="inferred from homology"/>
<reference evidence="4" key="1">
    <citation type="journal article" date="2021" name="Curr. Microbiol.">
        <title>Complete genome of nocamycin-producing strain Saccharothrix syringae NRRL B-16468 reveals the biosynthetic potential for secondary metabolites.</title>
        <authorList>
            <person name="Mo X."/>
            <person name="Yang S."/>
        </authorList>
    </citation>
    <scope>NUCLEOTIDE SEQUENCE [LARGE SCALE GENOMIC DNA]</scope>
    <source>
        <strain evidence="4">ATCC 51364 / DSM 43886 / JCM 6844 / KCTC 9398 / NBRC 14523 / NRRL B-16468 / INA 2240</strain>
    </source>
</reference>
<comment type="similarity">
    <text evidence="1">Belongs to the F420H(2)-dependent quinone reductase family.</text>
</comment>
<dbReference type="OrthoDB" id="8225825at2"/>
<dbReference type="KEGG" id="ssyi:EKG83_22420"/>
<keyword evidence="4" id="KW-1185">Reference proteome</keyword>